<dbReference type="InterPro" id="IPR006597">
    <property type="entry name" value="Sel1-like"/>
</dbReference>
<dbReference type="SMART" id="SM00671">
    <property type="entry name" value="SEL1"/>
    <property type="match status" value="7"/>
</dbReference>
<dbReference type="Gene3D" id="1.25.40.10">
    <property type="entry name" value="Tetratricopeptide repeat domain"/>
    <property type="match status" value="1"/>
</dbReference>
<organism evidence="2 3">
    <name type="scientific">Diversispora epigaea</name>
    <dbReference type="NCBI Taxonomy" id="1348612"/>
    <lineage>
        <taxon>Eukaryota</taxon>
        <taxon>Fungi</taxon>
        <taxon>Fungi incertae sedis</taxon>
        <taxon>Mucoromycota</taxon>
        <taxon>Glomeromycotina</taxon>
        <taxon>Glomeromycetes</taxon>
        <taxon>Diversisporales</taxon>
        <taxon>Diversisporaceae</taxon>
        <taxon>Diversispora</taxon>
    </lineage>
</organism>
<name>A0A397IXU4_9GLOM</name>
<dbReference type="Pfam" id="PF08238">
    <property type="entry name" value="Sel1"/>
    <property type="match status" value="7"/>
</dbReference>
<dbReference type="AlphaFoldDB" id="A0A397IXU4"/>
<dbReference type="STRING" id="1348612.A0A397IXU4"/>
<feature type="domain" description="Protein kinase" evidence="1">
    <location>
        <begin position="37"/>
        <end position="314"/>
    </location>
</feature>
<dbReference type="PANTHER" id="PTHR43628">
    <property type="entry name" value="ACTIVATOR OF C KINASE PROTEIN 1-RELATED"/>
    <property type="match status" value="1"/>
</dbReference>
<dbReference type="SUPFAM" id="SSF56112">
    <property type="entry name" value="Protein kinase-like (PK-like)"/>
    <property type="match status" value="1"/>
</dbReference>
<dbReference type="PANTHER" id="PTHR43628:SF1">
    <property type="entry name" value="CHITIN SYNTHASE REGULATORY FACTOR 2-RELATED"/>
    <property type="match status" value="1"/>
</dbReference>
<dbReference type="Pfam" id="PF07714">
    <property type="entry name" value="PK_Tyr_Ser-Thr"/>
    <property type="match status" value="1"/>
</dbReference>
<dbReference type="InterPro" id="IPR011009">
    <property type="entry name" value="Kinase-like_dom_sf"/>
</dbReference>
<dbReference type="GO" id="GO:0005524">
    <property type="term" value="F:ATP binding"/>
    <property type="evidence" value="ECO:0007669"/>
    <property type="project" value="InterPro"/>
</dbReference>
<evidence type="ECO:0000313" key="2">
    <source>
        <dbReference type="EMBL" id="RHZ79897.1"/>
    </source>
</evidence>
<dbReference type="InterPro" id="IPR001245">
    <property type="entry name" value="Ser-Thr/Tyr_kinase_cat_dom"/>
</dbReference>
<gene>
    <name evidence="2" type="ORF">Glove_140g57</name>
</gene>
<dbReference type="Gene3D" id="1.10.510.10">
    <property type="entry name" value="Transferase(Phosphotransferase) domain 1"/>
    <property type="match status" value="1"/>
</dbReference>
<protein>
    <recommendedName>
        <fullName evidence="1">Protein kinase domain-containing protein</fullName>
    </recommendedName>
</protein>
<comment type="caution">
    <text evidence="2">The sequence shown here is derived from an EMBL/GenBank/DDBJ whole genome shotgun (WGS) entry which is preliminary data.</text>
</comment>
<proteinExistence type="predicted"/>
<dbReference type="EMBL" id="PQFF01000131">
    <property type="protein sequence ID" value="RHZ79897.1"/>
    <property type="molecule type" value="Genomic_DNA"/>
</dbReference>
<dbReference type="OrthoDB" id="2384430at2759"/>
<evidence type="ECO:0000259" key="1">
    <source>
        <dbReference type="PROSITE" id="PS50011"/>
    </source>
</evidence>
<dbReference type="PROSITE" id="PS50011">
    <property type="entry name" value="PROTEIN_KINASE_DOM"/>
    <property type="match status" value="1"/>
</dbReference>
<dbReference type="InterPro" id="IPR000719">
    <property type="entry name" value="Prot_kinase_dom"/>
</dbReference>
<reference evidence="2 3" key="1">
    <citation type="submission" date="2018-08" db="EMBL/GenBank/DDBJ databases">
        <title>Genome and evolution of the arbuscular mycorrhizal fungus Diversispora epigaea (formerly Glomus versiforme) and its bacterial endosymbionts.</title>
        <authorList>
            <person name="Sun X."/>
            <person name="Fei Z."/>
            <person name="Harrison M."/>
        </authorList>
    </citation>
    <scope>NUCLEOTIDE SEQUENCE [LARGE SCALE GENOMIC DNA]</scope>
    <source>
        <strain evidence="2 3">IT104</strain>
    </source>
</reference>
<dbReference type="SUPFAM" id="SSF81901">
    <property type="entry name" value="HCP-like"/>
    <property type="match status" value="2"/>
</dbReference>
<accession>A0A397IXU4</accession>
<dbReference type="Proteomes" id="UP000266861">
    <property type="component" value="Unassembled WGS sequence"/>
</dbReference>
<dbReference type="InterPro" id="IPR052945">
    <property type="entry name" value="Mitotic_Regulator"/>
</dbReference>
<sequence>MSQEKTNEKESETWMDNLLIKDTFQKENISFHKYSEFQNLKLINTNIFKSTFKISPKTVTLKNVYSNDKDKFTPDNLINEIKRHRKLEIYDIILFYGITEQENINEYVNEGSLRQYLKPDFQKLDWNAKLNFAKQIANVLMFLHSNNIIHGKFNSENILHDGITKLNIFGLTKFISDSLRFDCWKHNGNSRPDISEIIISDASVEFEIPQSQPYVTDVKLENLNIQNEEPEIKPDLPFDDDFINDLFEIFIDNSENILHDGITKLNIFGLTKFISDSLRFDCWKHNGNSRPDISEIIISDASVEFEIPQSQPYVTDVKLENLNIQNEEPEIKPDLPFDDDFINDLFEIFIDVRKKQFEDMEPIIIKNYFREHKKDPVEILYKMIRHPFYYLFTSLIGFFYRYGIGTAVDYQMAFKFFNLAATNEIIDTSSSNSSSLRKLYNINKEISTASLADMYLDGIGVEKDTKKAFRIYYELACKGSLIALTLVAYCYQHGFGVEKNEEKAFELYLKSAEKGNIAAQSSVGGYYECGMGVAKDETKAFQWAIKSALAGNIDAMYNVGYFYDYGIGVCEDKKEAFKWFLKAAEKGFIMAQYNLGGFYKYGYGIDRDEVKAFEWYKKAAENYDEGKYRLGECFYEGCGTKKDIVKAIYWLNKATENGNTNAKRLLEEIIYSTMY</sequence>
<evidence type="ECO:0000313" key="3">
    <source>
        <dbReference type="Proteomes" id="UP000266861"/>
    </source>
</evidence>
<dbReference type="GO" id="GO:0004672">
    <property type="term" value="F:protein kinase activity"/>
    <property type="evidence" value="ECO:0007669"/>
    <property type="project" value="InterPro"/>
</dbReference>
<keyword evidence="3" id="KW-1185">Reference proteome</keyword>
<dbReference type="InterPro" id="IPR011990">
    <property type="entry name" value="TPR-like_helical_dom_sf"/>
</dbReference>